<accession>A0A9X2J1Y7</accession>
<sequence>MTASAADCASLLPADWREGVAGADLPEAAATTGDWIAFADAQTGRLDAANGRTRDAIEIVENCEARERAAIARAKRRGGLLGWIGL</sequence>
<evidence type="ECO:0000313" key="1">
    <source>
        <dbReference type="EMBL" id="MCM8557738.1"/>
    </source>
</evidence>
<dbReference type="RefSeq" id="WP_252114064.1">
    <property type="nucleotide sequence ID" value="NZ_JAMSHT010000001.1"/>
</dbReference>
<dbReference type="AlphaFoldDB" id="A0A9X2J1Y7"/>
<evidence type="ECO:0000313" key="2">
    <source>
        <dbReference type="Proteomes" id="UP001155128"/>
    </source>
</evidence>
<proteinExistence type="predicted"/>
<organism evidence="1 2">
    <name type="scientific">Sphingomicrobium sediminis</name>
    <dbReference type="NCBI Taxonomy" id="2950949"/>
    <lineage>
        <taxon>Bacteria</taxon>
        <taxon>Pseudomonadati</taxon>
        <taxon>Pseudomonadota</taxon>
        <taxon>Alphaproteobacteria</taxon>
        <taxon>Sphingomonadales</taxon>
        <taxon>Sphingomonadaceae</taxon>
        <taxon>Sphingomicrobium</taxon>
    </lineage>
</organism>
<protein>
    <submittedName>
        <fullName evidence="1">Uncharacterized protein</fullName>
    </submittedName>
</protein>
<dbReference type="EMBL" id="JAMSHT010000001">
    <property type="protein sequence ID" value="MCM8557738.1"/>
    <property type="molecule type" value="Genomic_DNA"/>
</dbReference>
<gene>
    <name evidence="1" type="ORF">NDO55_07890</name>
</gene>
<keyword evidence="2" id="KW-1185">Reference proteome</keyword>
<comment type="caution">
    <text evidence="1">The sequence shown here is derived from an EMBL/GenBank/DDBJ whole genome shotgun (WGS) entry which is preliminary data.</text>
</comment>
<dbReference type="Proteomes" id="UP001155128">
    <property type="component" value="Unassembled WGS sequence"/>
</dbReference>
<reference evidence="1" key="1">
    <citation type="submission" date="2022-06" db="EMBL/GenBank/DDBJ databases">
        <title>Sphingomicrobium sedimins sp. nov., a marine bacterium isolated from tidal flat.</title>
        <authorList>
            <person name="Kim C.-H."/>
            <person name="Yoo Y."/>
            <person name="Kim J.-J."/>
        </authorList>
    </citation>
    <scope>NUCLEOTIDE SEQUENCE</scope>
    <source>
        <strain evidence="1">GRR-S6-50</strain>
    </source>
</reference>
<name>A0A9X2J1Y7_9SPHN</name>